<dbReference type="Pfam" id="PF00005">
    <property type="entry name" value="ABC_tran"/>
    <property type="match status" value="1"/>
</dbReference>
<dbReference type="GO" id="GO:0022857">
    <property type="term" value="F:transmembrane transporter activity"/>
    <property type="evidence" value="ECO:0007669"/>
    <property type="project" value="TreeGrafter"/>
</dbReference>
<keyword evidence="3 5" id="KW-0067">ATP-binding</keyword>
<keyword evidence="6" id="KW-1185">Reference proteome</keyword>
<name>A0A1H3FM01_ALLWA</name>
<dbReference type="SUPFAM" id="SSF52540">
    <property type="entry name" value="P-loop containing nucleoside triphosphate hydrolases"/>
    <property type="match status" value="1"/>
</dbReference>
<dbReference type="InterPro" id="IPR003439">
    <property type="entry name" value="ABC_transporter-like_ATP-bd"/>
</dbReference>
<evidence type="ECO:0000313" key="5">
    <source>
        <dbReference type="EMBL" id="SDX91408.1"/>
    </source>
</evidence>
<dbReference type="AlphaFoldDB" id="A0A1H3FM01"/>
<dbReference type="GO" id="GO:0005524">
    <property type="term" value="F:ATP binding"/>
    <property type="evidence" value="ECO:0007669"/>
    <property type="project" value="UniProtKB-KW"/>
</dbReference>
<dbReference type="PANTHER" id="PTHR24220:SF689">
    <property type="entry name" value="LIPOPROTEIN-RELEASING SYSTEM ATP-BINDING PROTEIN LOLD"/>
    <property type="match status" value="1"/>
</dbReference>
<dbReference type="GO" id="GO:0005886">
    <property type="term" value="C:plasma membrane"/>
    <property type="evidence" value="ECO:0007669"/>
    <property type="project" value="TreeGrafter"/>
</dbReference>
<gene>
    <name evidence="5" type="ORF">SAMN05421644_11931</name>
</gene>
<proteinExistence type="inferred from homology"/>
<comment type="similarity">
    <text evidence="1">Belongs to the ABC transporter superfamily.</text>
</comment>
<evidence type="ECO:0000256" key="2">
    <source>
        <dbReference type="ARBA" id="ARBA00022741"/>
    </source>
</evidence>
<evidence type="ECO:0000313" key="6">
    <source>
        <dbReference type="Proteomes" id="UP000198672"/>
    </source>
</evidence>
<dbReference type="InterPro" id="IPR017871">
    <property type="entry name" value="ABC_transporter-like_CS"/>
</dbReference>
<dbReference type="PROSITE" id="PS00211">
    <property type="entry name" value="ABC_TRANSPORTER_1"/>
    <property type="match status" value="1"/>
</dbReference>
<feature type="domain" description="ABC transporter" evidence="4">
    <location>
        <begin position="9"/>
        <end position="244"/>
    </location>
</feature>
<dbReference type="EMBL" id="FNOW01000019">
    <property type="protein sequence ID" value="SDX91408.1"/>
    <property type="molecule type" value="Genomic_DNA"/>
</dbReference>
<evidence type="ECO:0000259" key="4">
    <source>
        <dbReference type="PROSITE" id="PS50893"/>
    </source>
</evidence>
<dbReference type="PANTHER" id="PTHR24220">
    <property type="entry name" value="IMPORT ATP-BINDING PROTEIN"/>
    <property type="match status" value="1"/>
</dbReference>
<accession>A0A1H3FM01</accession>
<reference evidence="6" key="1">
    <citation type="submission" date="2016-10" db="EMBL/GenBank/DDBJ databases">
        <authorList>
            <person name="Varghese N."/>
            <person name="Submissions S."/>
        </authorList>
    </citation>
    <scope>NUCLEOTIDE SEQUENCE [LARGE SCALE GENOMIC DNA]</scope>
    <source>
        <strain evidence="6">DSM 173</strain>
    </source>
</reference>
<evidence type="ECO:0000256" key="1">
    <source>
        <dbReference type="ARBA" id="ARBA00005417"/>
    </source>
</evidence>
<organism evidence="5 6">
    <name type="scientific">Allochromatium warmingii</name>
    <name type="common">Chromatium warmingii</name>
    <dbReference type="NCBI Taxonomy" id="61595"/>
    <lineage>
        <taxon>Bacteria</taxon>
        <taxon>Pseudomonadati</taxon>
        <taxon>Pseudomonadota</taxon>
        <taxon>Gammaproteobacteria</taxon>
        <taxon>Chromatiales</taxon>
        <taxon>Chromatiaceae</taxon>
        <taxon>Allochromatium</taxon>
    </lineage>
</organism>
<dbReference type="GO" id="GO:0016887">
    <property type="term" value="F:ATP hydrolysis activity"/>
    <property type="evidence" value="ECO:0007669"/>
    <property type="project" value="InterPro"/>
</dbReference>
<keyword evidence="2" id="KW-0547">Nucleotide-binding</keyword>
<dbReference type="InterPro" id="IPR027417">
    <property type="entry name" value="P-loop_NTPase"/>
</dbReference>
<sequence length="244" mass="26681">MTSAATPVYCCRALVKQRRSTGSSFSLHVPTFELHAGEIILLRGASGCGKSTLLDLLALALRPDAAECFVFQPPTTAAPVDLWAHWQRGQYDALASLRRHHLGYILQTGGLLPFLTVRENIGLTARLLGRDATAMIGPLAARLQITVHLDTYPRQLSLGERQRVAIARALAHQPAVILADEPTASLDPRNAQIIRELLLELVRESGTAAVIATHDWDDEPITGVRVLNHRLASTARGTQAYFWT</sequence>
<dbReference type="GO" id="GO:0044874">
    <property type="term" value="P:lipoprotein localization to outer membrane"/>
    <property type="evidence" value="ECO:0007669"/>
    <property type="project" value="TreeGrafter"/>
</dbReference>
<dbReference type="SMART" id="SM00382">
    <property type="entry name" value="AAA"/>
    <property type="match status" value="1"/>
</dbReference>
<dbReference type="InterPro" id="IPR003593">
    <property type="entry name" value="AAA+_ATPase"/>
</dbReference>
<dbReference type="InterPro" id="IPR015854">
    <property type="entry name" value="ABC_transpr_LolD-like"/>
</dbReference>
<dbReference type="Gene3D" id="3.40.50.300">
    <property type="entry name" value="P-loop containing nucleotide triphosphate hydrolases"/>
    <property type="match status" value="1"/>
</dbReference>
<dbReference type="PROSITE" id="PS50893">
    <property type="entry name" value="ABC_TRANSPORTER_2"/>
    <property type="match status" value="1"/>
</dbReference>
<dbReference type="GO" id="GO:0089705">
    <property type="term" value="P:protein localization to outer membrane"/>
    <property type="evidence" value="ECO:0007669"/>
    <property type="project" value="TreeGrafter"/>
</dbReference>
<dbReference type="RefSeq" id="WP_091333549.1">
    <property type="nucleotide sequence ID" value="NZ_FNOW01000019.1"/>
</dbReference>
<protein>
    <submittedName>
        <fullName evidence="5">Putative ABC transport system ATP-binding protein</fullName>
    </submittedName>
</protein>
<dbReference type="STRING" id="61595.SAMN05421644_11931"/>
<evidence type="ECO:0000256" key="3">
    <source>
        <dbReference type="ARBA" id="ARBA00022840"/>
    </source>
</evidence>
<dbReference type="OrthoDB" id="5675710at2"/>
<dbReference type="Proteomes" id="UP000198672">
    <property type="component" value="Unassembled WGS sequence"/>
</dbReference>